<evidence type="ECO:0000259" key="10">
    <source>
        <dbReference type="PROSITE" id="PS51686"/>
    </source>
</evidence>
<dbReference type="InterPro" id="IPR011037">
    <property type="entry name" value="Pyrv_Knase-like_insert_dom_sf"/>
</dbReference>
<evidence type="ECO:0000313" key="12">
    <source>
        <dbReference type="Proteomes" id="UP001178507"/>
    </source>
</evidence>
<dbReference type="EMBL" id="CAUJNA010000285">
    <property type="protein sequence ID" value="CAJ1374915.1"/>
    <property type="molecule type" value="Genomic_DNA"/>
</dbReference>
<dbReference type="Gene3D" id="1.25.40.10">
    <property type="entry name" value="Tetratricopeptide repeat domain"/>
    <property type="match status" value="3"/>
</dbReference>
<feature type="repeat" description="PPR" evidence="5">
    <location>
        <begin position="856"/>
        <end position="890"/>
    </location>
</feature>
<dbReference type="GO" id="GO:0003723">
    <property type="term" value="F:RNA binding"/>
    <property type="evidence" value="ECO:0007669"/>
    <property type="project" value="UniProtKB-UniRule"/>
</dbReference>
<dbReference type="InterPro" id="IPR001525">
    <property type="entry name" value="C5_MeTfrase"/>
</dbReference>
<keyword evidence="1 6" id="KW-0489">Methyltransferase</keyword>
<dbReference type="SUPFAM" id="SSF50800">
    <property type="entry name" value="PK beta-barrel domain-like"/>
    <property type="match status" value="1"/>
</dbReference>
<dbReference type="InterPro" id="IPR005303">
    <property type="entry name" value="MOCOS_middle"/>
</dbReference>
<dbReference type="GO" id="GO:0009383">
    <property type="term" value="F:rRNA (cytosine-C5-)-methyltransferase activity"/>
    <property type="evidence" value="ECO:0007669"/>
    <property type="project" value="TreeGrafter"/>
</dbReference>
<keyword evidence="4 6" id="KW-0694">RNA-binding</keyword>
<dbReference type="Pfam" id="PF13041">
    <property type="entry name" value="PPR_2"/>
    <property type="match status" value="1"/>
</dbReference>
<name>A0AA36HTA0_9DINO</name>
<feature type="binding site" evidence="6">
    <location>
        <position position="1249"/>
    </location>
    <ligand>
        <name>S-adenosyl-L-methionine</name>
        <dbReference type="ChEBI" id="CHEBI:59789"/>
    </ligand>
</feature>
<proteinExistence type="inferred from homology"/>
<feature type="binding site" evidence="6">
    <location>
        <position position="1294"/>
    </location>
    <ligand>
        <name>S-adenosyl-L-methionine</name>
        <dbReference type="ChEBI" id="CHEBI:59789"/>
    </ligand>
</feature>
<keyword evidence="2 6" id="KW-0808">Transferase</keyword>
<dbReference type="PROSITE" id="PS51375">
    <property type="entry name" value="PPR"/>
    <property type="match status" value="3"/>
</dbReference>
<dbReference type="Pfam" id="PF03476">
    <property type="entry name" value="MOSC_N"/>
    <property type="match status" value="1"/>
</dbReference>
<dbReference type="Proteomes" id="UP001178507">
    <property type="component" value="Unassembled WGS sequence"/>
</dbReference>
<keyword evidence="3 6" id="KW-0949">S-adenosyl-L-methionine</keyword>
<evidence type="ECO:0000256" key="2">
    <source>
        <dbReference type="ARBA" id="ARBA00022679"/>
    </source>
</evidence>
<dbReference type="SUPFAM" id="SSF141673">
    <property type="entry name" value="MOSC N-terminal domain-like"/>
    <property type="match status" value="1"/>
</dbReference>
<dbReference type="GO" id="GO:0070475">
    <property type="term" value="P:rRNA base methylation"/>
    <property type="evidence" value="ECO:0007669"/>
    <property type="project" value="TreeGrafter"/>
</dbReference>
<dbReference type="InterPro" id="IPR049560">
    <property type="entry name" value="MeTrfase_RsmB-F_NOP2_cat"/>
</dbReference>
<evidence type="ECO:0000256" key="3">
    <source>
        <dbReference type="ARBA" id="ARBA00022691"/>
    </source>
</evidence>
<dbReference type="InterPro" id="IPR011990">
    <property type="entry name" value="TPR-like_helical_dom_sf"/>
</dbReference>
<feature type="binding site" evidence="6">
    <location>
        <position position="1276"/>
    </location>
    <ligand>
        <name>S-adenosyl-L-methionine</name>
        <dbReference type="ChEBI" id="CHEBI:59789"/>
    </ligand>
</feature>
<dbReference type="InterPro" id="IPR005302">
    <property type="entry name" value="MoCF_Sase_C"/>
</dbReference>
<dbReference type="InterPro" id="IPR023267">
    <property type="entry name" value="RCMT"/>
</dbReference>
<dbReference type="InterPro" id="IPR018117">
    <property type="entry name" value="C5_DNA_meth_AS"/>
</dbReference>
<feature type="domain" description="MOSC" evidence="9">
    <location>
        <begin position="157"/>
        <end position="333"/>
    </location>
</feature>
<dbReference type="PANTHER" id="PTHR22807">
    <property type="entry name" value="NOP2 YEAST -RELATED NOL1/NOP2/FMU SUN DOMAIN-CONTAINING"/>
    <property type="match status" value="1"/>
</dbReference>
<dbReference type="InterPro" id="IPR029063">
    <property type="entry name" value="SAM-dependent_MTases_sf"/>
</dbReference>
<keyword evidence="8" id="KW-1133">Transmembrane helix</keyword>
<dbReference type="Pfam" id="PF00145">
    <property type="entry name" value="DNA_methylase"/>
    <property type="match status" value="2"/>
</dbReference>
<keyword evidence="8" id="KW-0472">Membrane</keyword>
<evidence type="ECO:0000256" key="7">
    <source>
        <dbReference type="SAM" id="MobiDB-lite"/>
    </source>
</evidence>
<feature type="repeat" description="PPR" evidence="5">
    <location>
        <begin position="788"/>
        <end position="822"/>
    </location>
</feature>
<accession>A0AA36HTA0</accession>
<dbReference type="PROSITE" id="PS51686">
    <property type="entry name" value="SAM_MT_RSMB_NOP"/>
    <property type="match status" value="1"/>
</dbReference>
<dbReference type="Pfam" id="PF01189">
    <property type="entry name" value="Methyltr_RsmB-F"/>
    <property type="match status" value="1"/>
</dbReference>
<evidence type="ECO:0000256" key="8">
    <source>
        <dbReference type="SAM" id="Phobius"/>
    </source>
</evidence>
<dbReference type="Pfam" id="PF01535">
    <property type="entry name" value="PPR"/>
    <property type="match status" value="2"/>
</dbReference>
<feature type="region of interest" description="Disordered" evidence="7">
    <location>
        <begin position="1724"/>
        <end position="1743"/>
    </location>
</feature>
<dbReference type="GO" id="GO:0030170">
    <property type="term" value="F:pyridoxal phosphate binding"/>
    <property type="evidence" value="ECO:0007669"/>
    <property type="project" value="InterPro"/>
</dbReference>
<evidence type="ECO:0000256" key="6">
    <source>
        <dbReference type="PROSITE-ProRule" id="PRU01023"/>
    </source>
</evidence>
<dbReference type="InterPro" id="IPR002885">
    <property type="entry name" value="PPR_rpt"/>
</dbReference>
<evidence type="ECO:0000256" key="5">
    <source>
        <dbReference type="PROSITE-ProRule" id="PRU00708"/>
    </source>
</evidence>
<evidence type="ECO:0000256" key="4">
    <source>
        <dbReference type="ARBA" id="ARBA00022884"/>
    </source>
</evidence>
<evidence type="ECO:0000256" key="1">
    <source>
        <dbReference type="ARBA" id="ARBA00022603"/>
    </source>
</evidence>
<gene>
    <name evidence="11" type="ORF">EVOR1521_LOCUS4331</name>
</gene>
<feature type="domain" description="SAM-dependent MTase RsmB/NOP-type" evidence="10">
    <location>
        <begin position="1118"/>
        <end position="1412"/>
    </location>
</feature>
<reference evidence="11" key="1">
    <citation type="submission" date="2023-08" db="EMBL/GenBank/DDBJ databases">
        <authorList>
            <person name="Chen Y."/>
            <person name="Shah S."/>
            <person name="Dougan E. K."/>
            <person name="Thang M."/>
            <person name="Chan C."/>
        </authorList>
    </citation>
    <scope>NUCLEOTIDE SEQUENCE</scope>
</reference>
<feature type="compositionally biased region" description="Basic and acidic residues" evidence="7">
    <location>
        <begin position="1724"/>
        <end position="1741"/>
    </location>
</feature>
<evidence type="ECO:0008006" key="13">
    <source>
        <dbReference type="Google" id="ProtNLM"/>
    </source>
</evidence>
<feature type="repeat" description="PPR" evidence="5">
    <location>
        <begin position="753"/>
        <end position="787"/>
    </location>
</feature>
<sequence>MGYLADLKIPRWVVTGAAGALGVLGVGLWLARKRRRVAEVRVQELHVYPVKGCKGHSLKKVRVTSWGLENDRVYMIVNDKGVFVSQRELPHMVLIHPDMPTERGIILRAEGFEPCEVKLDASSAPQQVQVWDDVVPAIDQGPGAAEWLCRVLRSQKLRFVRIASTAKRATDPKYGPVGETAFSDGFPILVTSSASMDLVKRKVLSAGGPAVGIDRFRPNLHVSGCGPFEEDEMRALVLGGSVRLPLVKPCSRCTVPGVDPASGVRSVATGGVLTKVMRQHRAGGALARSAQLHKAFFSEAKRAEEVFFGQNAQVVFEGAGRCYVSVGDFVRVQWSCSAWKWTSREDLCASWRGGSLQFEGVLRGLATGCSGAEAPHFALQQLVGEGGFEQLWGSEINENPRRFILKNCACRHLFEDVCYIMEGGGRCARHGGHCSVPSGEVDIFVGGFPCTPYSFCNPKRFKRNCFTEPAAVPFFEMRKFIAERRPRLVVLENVRGLLAPNPETDHPPIDFILRGKNPENPEDCYQGTAPNADWGLSLIEGYGLRWDVLYSYDWGLPQSRPRVYIVMVRDDAGGQAAAERIFEVLTASSGRLPRGSCNDFMFPDGHPHLESVLQQWSEKPAQKATGRRACTKFTEALFRTKRQELGLDAQDRAYSSQRESGWFPHGTEKMVQQLDIIHAIGERQGLDFNFLLADLSHAMADVQQLVRGLEERVPEPREANAWLKGLARRNRPGAAADAEQLLLALGRHHCDVNAFHFSTVINACGRAGDWPRAVALILQMRESQVEQDTVCYNSAINACARCDCWTWALRLLDMISQNQLTPDLLSFNSGIAACGANWRCGLEILSAFEDARAQPDVISCNAAMRSCVRGGAWQQALGLMEAMEKLRVTPDAITCSVALSGLAQADLALELLAQAAAAGVQLDCQVYTGAMAVCSRASRWEEALGLFAQTGSGGRRMSRDAAAYNAAITAAGAGRKWEAALDLLAASGSGDPIAGSAALKACCDASQWQVAVALLAQHMEDPRLLRAASFNTVLAACSWEAALALLQEMDARRVEKDSLTFSTASMVCEQSGRWSEAFQLLSARLGSEGRLRRRPFAPRTLLAQLAPGAGRRSELRRLLRSCAREATSVVRVNGVKASRAVVEELRKKGRLSPVPWSGSGFFVRDCEGDKDLSWLQLTGELYFQEATSQLPAELLKRMAEGSEGGARSDPGKATALSVLDLCAAPGSKSTQLGSWLMERGPKNLLVANEPKEPRARKLQAALLRLGVVNCLATGADGRALGDLAPEAFDAVLADVPCSCEGNVRKDATSMLRGGAADEGPLMRQELLECQRQLLLSAWRALKPGGCLVYSTCTFSRWENADQVQLFLAAVDDAEPVDVGEVLGLGPAGLSGFQILPHTFNVEGFFVSCFRKRKREDSEGKQDVQEGGMALAARRGLRVLGPSEAQEVQSLAEEVLGFWPGEGGDGEEVLAESSEGEVWLLPPVGPLAVLADVALVPGLLVARRAGADGPWELTADLALLAGTRGKVRRSRQEWTQMLAAKEAGGQWSPSRSQRRTRNLAIAEVSRGAWRDDGNIPTLTTGCHFYSFSRHRLLLGEECLRLNGFPIEQLNLDAHTENERVFLAGNAMSVPVVGAVLFAALVSLDWGEGRTVKARQELPEPVVGPRVDLRKLAADKPAVVMAKLSPVLADDDQEVTEVPADEASKDGGLARRAAVLLALTRELSVEPKREKEKSEKESKEVESKGLVAVMQAASAPDVEEESGAGDGTGWGLRHARLLARLRKEEPLPSSQLQKWLREAVSLLLTMDRVERNESANELQQFVINALQVFRDVDSSELLGLGLEDTVAQICTQLRIAEGKAIFGRLTVQKLQAEVEQGLPPERVQAWVSQAAQLTGPELSSARAQLLVQLARSRRILARALAPLLRAWQRESAEDQELQHVQRGVEVLRKAWSTGEPPEAWVSLKEVYSLSNCCTDIAKRCESRKRPKSSQVFRETAQKLQEVFPCRVVLVLRQQLDFAQMMREARTLPQDWVSVQVAWQMCEHLANIMQVDESQLETWQLAQEKLPSLHGLGYELARLRHLGREEAPAADEFLRRLAPAIAVQVHAIERQCGGGEGAAQCRASMGHFCDWAVRRLPELYQVALLAWCGERVAHFSGHLEERLSEWSQHLNGVLKGVQKVLQMEFENQEDLALPPEKQNAMKGHHTEAVKAQVRLQHHVARLTLVESRAGRASALQHAMVRQWLVELLDFSAEGLENQVLASHATYKALDQVLQVPDLKPIVEALKEAPVVIQGWRVSQSRAGLTFYQTSDASWTQLRGLTRWTLPVAVVDVRTENVVWTNVLIRVALQPK</sequence>
<dbReference type="PANTHER" id="PTHR22807:SF30">
    <property type="entry name" value="28S RRNA (CYTOSINE(4447)-C(5))-METHYLTRANSFERASE-RELATED"/>
    <property type="match status" value="1"/>
</dbReference>
<keyword evidence="8" id="KW-0812">Transmembrane</keyword>
<dbReference type="PRINTS" id="PR02008">
    <property type="entry name" value="RCMTFAMILY"/>
</dbReference>
<keyword evidence="12" id="KW-1185">Reference proteome</keyword>
<dbReference type="Gene3D" id="3.40.50.150">
    <property type="entry name" value="Vaccinia Virus protein VP39"/>
    <property type="match status" value="2"/>
</dbReference>
<feature type="active site" description="Nucleophile" evidence="6">
    <location>
        <position position="1352"/>
    </location>
</feature>
<dbReference type="PROSITE" id="PS51340">
    <property type="entry name" value="MOSC"/>
    <property type="match status" value="1"/>
</dbReference>
<dbReference type="NCBIfam" id="TIGR00756">
    <property type="entry name" value="PPR"/>
    <property type="match status" value="1"/>
</dbReference>
<dbReference type="PROSITE" id="PS00094">
    <property type="entry name" value="C5_MTASE_1"/>
    <property type="match status" value="1"/>
</dbReference>
<comment type="caution">
    <text evidence="11">The sequence shown here is derived from an EMBL/GenBank/DDBJ whole genome shotgun (WGS) entry which is preliminary data.</text>
</comment>
<comment type="similarity">
    <text evidence="6">Belongs to the class I-like SAM-binding methyltransferase superfamily. RsmB/NOP family.</text>
</comment>
<organism evidence="11 12">
    <name type="scientific">Effrenium voratum</name>
    <dbReference type="NCBI Taxonomy" id="2562239"/>
    <lineage>
        <taxon>Eukaryota</taxon>
        <taxon>Sar</taxon>
        <taxon>Alveolata</taxon>
        <taxon>Dinophyceae</taxon>
        <taxon>Suessiales</taxon>
        <taxon>Symbiodiniaceae</taxon>
        <taxon>Effrenium</taxon>
    </lineage>
</organism>
<dbReference type="SUPFAM" id="SSF53335">
    <property type="entry name" value="S-adenosyl-L-methionine-dependent methyltransferases"/>
    <property type="match status" value="3"/>
</dbReference>
<dbReference type="Pfam" id="PF03473">
    <property type="entry name" value="MOSC"/>
    <property type="match status" value="1"/>
</dbReference>
<evidence type="ECO:0000313" key="11">
    <source>
        <dbReference type="EMBL" id="CAJ1374915.1"/>
    </source>
</evidence>
<protein>
    <recommendedName>
        <fullName evidence="13">DNA (cytosine-5-)-methyltransferase</fullName>
    </recommendedName>
</protein>
<evidence type="ECO:0000259" key="9">
    <source>
        <dbReference type="PROSITE" id="PS51340"/>
    </source>
</evidence>
<feature type="transmembrane region" description="Helical" evidence="8">
    <location>
        <begin position="12"/>
        <end position="31"/>
    </location>
</feature>
<feature type="binding site" evidence="6">
    <location>
        <begin position="1222"/>
        <end position="1228"/>
    </location>
    <ligand>
        <name>S-adenosyl-L-methionine</name>
        <dbReference type="ChEBI" id="CHEBI:59789"/>
    </ligand>
</feature>
<dbReference type="GO" id="GO:0030151">
    <property type="term" value="F:molybdenum ion binding"/>
    <property type="evidence" value="ECO:0007669"/>
    <property type="project" value="InterPro"/>
</dbReference>
<dbReference type="InterPro" id="IPR001678">
    <property type="entry name" value="MeTrfase_RsmB-F_NOP2_dom"/>
</dbReference>